<evidence type="ECO:0000313" key="3">
    <source>
        <dbReference type="Proteomes" id="UP000001294"/>
    </source>
</evidence>
<proteinExistence type="predicted"/>
<dbReference type="AlphaFoldDB" id="B6QJE2"/>
<keyword evidence="3" id="KW-1185">Reference proteome</keyword>
<reference evidence="3" key="1">
    <citation type="journal article" date="2015" name="Genome Announc.">
        <title>Genome sequence of the AIDS-associated pathogen Penicillium marneffei (ATCC18224) and its near taxonomic relative Talaromyces stipitatus (ATCC10500).</title>
        <authorList>
            <person name="Nierman W.C."/>
            <person name="Fedorova-Abrams N.D."/>
            <person name="Andrianopoulos A."/>
        </authorList>
    </citation>
    <scope>NUCLEOTIDE SEQUENCE [LARGE SCALE GENOMIC DNA]</scope>
    <source>
        <strain evidence="3">ATCC 18224 / CBS 334.59 / QM 7333</strain>
    </source>
</reference>
<gene>
    <name evidence="2" type="ORF">PMAA_090860</name>
</gene>
<protein>
    <submittedName>
        <fullName evidence="2">Uncharacterized protein</fullName>
    </submittedName>
</protein>
<name>B6QJE2_TALMQ</name>
<dbReference type="EMBL" id="DS995902">
    <property type="protein sequence ID" value="EEA22457.1"/>
    <property type="molecule type" value="Genomic_DNA"/>
</dbReference>
<feature type="region of interest" description="Disordered" evidence="1">
    <location>
        <begin position="1"/>
        <end position="55"/>
    </location>
</feature>
<sequence>MVEDPHESDSAPSDDENDADYLDHPETEDASDSLRPSKRHRRSPGDVSSASREGFLRLRTKGTEVIYSLEFSQTHFSSIFAGKQMESPRSYPRIAYPRTKTSYSPEEDAFIIDLKA</sequence>
<dbReference type="Proteomes" id="UP000001294">
    <property type="component" value="Unassembled WGS sequence"/>
</dbReference>
<dbReference type="STRING" id="441960.B6QJE2"/>
<dbReference type="PhylomeDB" id="B6QJE2"/>
<evidence type="ECO:0000256" key="1">
    <source>
        <dbReference type="SAM" id="MobiDB-lite"/>
    </source>
</evidence>
<dbReference type="OrthoDB" id="4369561at2759"/>
<dbReference type="VEuPathDB" id="FungiDB:PMAA_090860"/>
<evidence type="ECO:0000313" key="2">
    <source>
        <dbReference type="EMBL" id="EEA22457.1"/>
    </source>
</evidence>
<dbReference type="HOGENOM" id="CLU_2097649_0_0_1"/>
<organism evidence="2 3">
    <name type="scientific">Talaromyces marneffei (strain ATCC 18224 / CBS 334.59 / QM 7333)</name>
    <name type="common">Penicillium marneffei</name>
    <dbReference type="NCBI Taxonomy" id="441960"/>
    <lineage>
        <taxon>Eukaryota</taxon>
        <taxon>Fungi</taxon>
        <taxon>Dikarya</taxon>
        <taxon>Ascomycota</taxon>
        <taxon>Pezizomycotina</taxon>
        <taxon>Eurotiomycetes</taxon>
        <taxon>Eurotiomycetidae</taxon>
        <taxon>Eurotiales</taxon>
        <taxon>Trichocomaceae</taxon>
        <taxon>Talaromyces</taxon>
        <taxon>Talaromyces sect. Talaromyces</taxon>
    </lineage>
</organism>
<accession>B6QJE2</accession>